<keyword evidence="7" id="KW-1133">Transmembrane helix</keyword>
<dbReference type="InterPro" id="IPR019758">
    <property type="entry name" value="Pept_S26A_signal_pept_1_CS"/>
</dbReference>
<dbReference type="PROSITE" id="PS00761">
    <property type="entry name" value="SPASE_I_3"/>
    <property type="match status" value="1"/>
</dbReference>
<evidence type="ECO:0000256" key="5">
    <source>
        <dbReference type="ARBA" id="ARBA00022801"/>
    </source>
</evidence>
<evidence type="ECO:0000256" key="7">
    <source>
        <dbReference type="RuleBase" id="RU362042"/>
    </source>
</evidence>
<feature type="domain" description="Peptidase S26" evidence="8">
    <location>
        <begin position="20"/>
        <end position="176"/>
    </location>
</feature>
<accession>G8LV57</accession>
<dbReference type="InterPro" id="IPR036286">
    <property type="entry name" value="LexA/Signal_pep-like_sf"/>
</dbReference>
<dbReference type="AlphaFoldDB" id="G8LV57"/>
<dbReference type="InterPro" id="IPR000223">
    <property type="entry name" value="Pept_S26A_signal_pept_1"/>
</dbReference>
<dbReference type="EC" id="3.4.21.89" evidence="4 7"/>
<dbReference type="InterPro" id="IPR019533">
    <property type="entry name" value="Peptidase_S26"/>
</dbReference>
<comment type="catalytic activity">
    <reaction evidence="1 7">
        <text>Cleavage of hydrophobic, N-terminal signal or leader sequences from secreted and periplasmic proteins.</text>
        <dbReference type="EC" id="3.4.21.89"/>
    </reaction>
</comment>
<protein>
    <recommendedName>
        <fullName evidence="4 7">Signal peptidase I</fullName>
        <ecNumber evidence="4 7">3.4.21.89</ecNumber>
    </recommendedName>
</protein>
<keyword evidence="7" id="KW-0812">Transmembrane</keyword>
<evidence type="ECO:0000313" key="10">
    <source>
        <dbReference type="Proteomes" id="UP000005435"/>
    </source>
</evidence>
<dbReference type="CDD" id="cd06530">
    <property type="entry name" value="S26_SPase_I"/>
    <property type="match status" value="1"/>
</dbReference>
<dbReference type="Pfam" id="PF10502">
    <property type="entry name" value="Peptidase_S26"/>
    <property type="match status" value="1"/>
</dbReference>
<dbReference type="PANTHER" id="PTHR43390">
    <property type="entry name" value="SIGNAL PEPTIDASE I"/>
    <property type="match status" value="1"/>
</dbReference>
<dbReference type="PRINTS" id="PR00727">
    <property type="entry name" value="LEADERPTASE"/>
</dbReference>
<reference evidence="10" key="1">
    <citation type="submission" date="2011-12" db="EMBL/GenBank/DDBJ databases">
        <title>Complete sequence of Clostridium clariflavum DSM 19732.</title>
        <authorList>
            <consortium name="US DOE Joint Genome Institute"/>
            <person name="Lucas S."/>
            <person name="Han J."/>
            <person name="Lapidus A."/>
            <person name="Cheng J.-F."/>
            <person name="Goodwin L."/>
            <person name="Pitluck S."/>
            <person name="Peters L."/>
            <person name="Teshima H."/>
            <person name="Detter J.C."/>
            <person name="Han C."/>
            <person name="Tapia R."/>
            <person name="Land M."/>
            <person name="Hauser L."/>
            <person name="Kyrpides N."/>
            <person name="Ivanova N."/>
            <person name="Pagani I."/>
            <person name="Kitzmiller T."/>
            <person name="Lynd L."/>
            <person name="Izquierdo J."/>
            <person name="Woyke T."/>
        </authorList>
    </citation>
    <scope>NUCLEOTIDE SEQUENCE [LARGE SCALE GENOMIC DNA]</scope>
    <source>
        <strain evidence="10">DSM 19732 / NBRC 101661 / EBR45</strain>
    </source>
</reference>
<keyword evidence="10" id="KW-1185">Reference proteome</keyword>
<dbReference type="GO" id="GO:0009003">
    <property type="term" value="F:signal peptidase activity"/>
    <property type="evidence" value="ECO:0007669"/>
    <property type="project" value="UniProtKB-EC"/>
</dbReference>
<dbReference type="STRING" id="720554.Clocl_3107"/>
<evidence type="ECO:0000256" key="2">
    <source>
        <dbReference type="ARBA" id="ARBA00004401"/>
    </source>
</evidence>
<feature type="active site" evidence="6">
    <location>
        <position position="93"/>
    </location>
</feature>
<dbReference type="OrthoDB" id="9802919at2"/>
<keyword evidence="7" id="KW-0645">Protease</keyword>
<dbReference type="GO" id="GO:0004252">
    <property type="term" value="F:serine-type endopeptidase activity"/>
    <property type="evidence" value="ECO:0007669"/>
    <property type="project" value="InterPro"/>
</dbReference>
<evidence type="ECO:0000313" key="9">
    <source>
        <dbReference type="EMBL" id="AEV69634.1"/>
    </source>
</evidence>
<dbReference type="NCBIfam" id="TIGR02227">
    <property type="entry name" value="sigpep_I_bact"/>
    <property type="match status" value="1"/>
</dbReference>
<dbReference type="Gene3D" id="2.10.109.10">
    <property type="entry name" value="Umud Fragment, subunit A"/>
    <property type="match status" value="1"/>
</dbReference>
<evidence type="ECO:0000256" key="1">
    <source>
        <dbReference type="ARBA" id="ARBA00000677"/>
    </source>
</evidence>
<comment type="subcellular location">
    <subcellularLocation>
        <location evidence="2">Cell membrane</location>
        <topology evidence="2">Single-pass type II membrane protein</topology>
    </subcellularLocation>
    <subcellularLocation>
        <location evidence="7">Membrane</location>
        <topology evidence="7">Single-pass type II membrane protein</topology>
    </subcellularLocation>
</comment>
<organism evidence="9 10">
    <name type="scientific">Acetivibrio clariflavus (strain DSM 19732 / NBRC 101661 / EBR45)</name>
    <name type="common">Clostridium clariflavum</name>
    <dbReference type="NCBI Taxonomy" id="720554"/>
    <lineage>
        <taxon>Bacteria</taxon>
        <taxon>Bacillati</taxon>
        <taxon>Bacillota</taxon>
        <taxon>Clostridia</taxon>
        <taxon>Eubacteriales</taxon>
        <taxon>Oscillospiraceae</taxon>
        <taxon>Acetivibrio</taxon>
    </lineage>
</organism>
<gene>
    <name evidence="9" type="ordered locus">Clocl_3107</name>
</gene>
<dbReference type="EMBL" id="CP003065">
    <property type="protein sequence ID" value="AEV69634.1"/>
    <property type="molecule type" value="Genomic_DNA"/>
</dbReference>
<feature type="transmembrane region" description="Helical" evidence="7">
    <location>
        <begin position="22"/>
        <end position="46"/>
    </location>
</feature>
<sequence precursor="true">MENNGSIGNENKSNVKKEIISWIKYILSALIISFLLTKFVILNAYIPTGSMEDTIMPGDRVFASRIHYFFTEPKRGDIIVFKYPDDESINYVKRVIGLPGEKVEIRNGEVYINDVKLDEPYIKEEMSKEDLGPYQVPEDSYFVMGDNRNNSNDSRRWLTTNYVHKSKILGKVAFQYFPKFKWLW</sequence>
<dbReference type="GO" id="GO:0005886">
    <property type="term" value="C:plasma membrane"/>
    <property type="evidence" value="ECO:0007669"/>
    <property type="project" value="UniProtKB-SubCell"/>
</dbReference>
<dbReference type="Proteomes" id="UP000005435">
    <property type="component" value="Chromosome"/>
</dbReference>
<reference evidence="9 10" key="2">
    <citation type="journal article" date="2012" name="Stand. Genomic Sci.">
        <title>Complete Genome Sequence of Clostridium clariflavum DSM 19732.</title>
        <authorList>
            <person name="Izquierdo J.A."/>
            <person name="Goodwin L."/>
            <person name="Davenport K.W."/>
            <person name="Teshima H."/>
            <person name="Bruce D."/>
            <person name="Detter C."/>
            <person name="Tapia R."/>
            <person name="Han S."/>
            <person name="Land M."/>
            <person name="Hauser L."/>
            <person name="Jeffries C.D."/>
            <person name="Han J."/>
            <person name="Pitluck S."/>
            <person name="Nolan M."/>
            <person name="Chen A."/>
            <person name="Huntemann M."/>
            <person name="Mavromatis K."/>
            <person name="Mikhailova N."/>
            <person name="Liolios K."/>
            <person name="Woyke T."/>
            <person name="Lynd L.R."/>
        </authorList>
    </citation>
    <scope>NUCLEOTIDE SEQUENCE [LARGE SCALE GENOMIC DNA]</scope>
    <source>
        <strain evidence="10">DSM 19732 / NBRC 101661 / EBR45</strain>
    </source>
</reference>
<feature type="active site" evidence="6">
    <location>
        <position position="50"/>
    </location>
</feature>
<dbReference type="RefSeq" id="WP_014256177.1">
    <property type="nucleotide sequence ID" value="NC_016627.1"/>
</dbReference>
<dbReference type="GO" id="GO:0006465">
    <property type="term" value="P:signal peptide processing"/>
    <property type="evidence" value="ECO:0007669"/>
    <property type="project" value="InterPro"/>
</dbReference>
<name>G8LV57_ACECE</name>
<dbReference type="PANTHER" id="PTHR43390:SF1">
    <property type="entry name" value="CHLOROPLAST PROCESSING PEPTIDASE"/>
    <property type="match status" value="1"/>
</dbReference>
<comment type="similarity">
    <text evidence="3 7">Belongs to the peptidase S26 family.</text>
</comment>
<evidence type="ECO:0000259" key="8">
    <source>
        <dbReference type="Pfam" id="PF10502"/>
    </source>
</evidence>
<proteinExistence type="inferred from homology"/>
<evidence type="ECO:0000256" key="3">
    <source>
        <dbReference type="ARBA" id="ARBA00009370"/>
    </source>
</evidence>
<evidence type="ECO:0000256" key="4">
    <source>
        <dbReference type="ARBA" id="ARBA00013208"/>
    </source>
</evidence>
<evidence type="ECO:0000256" key="6">
    <source>
        <dbReference type="PIRSR" id="PIRSR600223-1"/>
    </source>
</evidence>
<dbReference type="InterPro" id="IPR019757">
    <property type="entry name" value="Pept_S26A_signal_pept_1_Lys-AS"/>
</dbReference>
<dbReference type="PROSITE" id="PS00760">
    <property type="entry name" value="SPASE_I_2"/>
    <property type="match status" value="1"/>
</dbReference>
<dbReference type="eggNOG" id="COG0681">
    <property type="taxonomic scope" value="Bacteria"/>
</dbReference>
<keyword evidence="5 7" id="KW-0378">Hydrolase</keyword>
<keyword evidence="7" id="KW-0472">Membrane</keyword>
<dbReference type="SUPFAM" id="SSF51306">
    <property type="entry name" value="LexA/Signal peptidase"/>
    <property type="match status" value="1"/>
</dbReference>
<dbReference type="HOGENOM" id="CLU_028723_5_1_9"/>
<dbReference type="KEGG" id="ccl:Clocl_3107"/>